<dbReference type="Pfam" id="PF00560">
    <property type="entry name" value="LRR_1"/>
    <property type="match status" value="1"/>
</dbReference>
<evidence type="ECO:0000256" key="1">
    <source>
        <dbReference type="ARBA" id="ARBA00004236"/>
    </source>
</evidence>
<name>A0AA88X6Z4_9ASTE</name>
<keyword evidence="7" id="KW-0677">Repeat</keyword>
<evidence type="ECO:0000256" key="8">
    <source>
        <dbReference type="ARBA" id="ARBA00022989"/>
    </source>
</evidence>
<evidence type="ECO:0000256" key="12">
    <source>
        <dbReference type="SAM" id="SignalP"/>
    </source>
</evidence>
<evidence type="ECO:0000256" key="3">
    <source>
        <dbReference type="ARBA" id="ARBA00022475"/>
    </source>
</evidence>
<reference evidence="13" key="1">
    <citation type="submission" date="2022-12" db="EMBL/GenBank/DDBJ databases">
        <title>Draft genome assemblies for two species of Escallonia (Escalloniales).</title>
        <authorList>
            <person name="Chanderbali A."/>
            <person name="Dervinis C."/>
            <person name="Anghel I."/>
            <person name="Soltis D."/>
            <person name="Soltis P."/>
            <person name="Zapata F."/>
        </authorList>
    </citation>
    <scope>NUCLEOTIDE SEQUENCE</scope>
    <source>
        <strain evidence="13">UCBG64.0493</strain>
        <tissue evidence="13">Leaf</tissue>
    </source>
</reference>
<evidence type="ECO:0000256" key="9">
    <source>
        <dbReference type="ARBA" id="ARBA00023136"/>
    </source>
</evidence>
<dbReference type="SMART" id="SM00369">
    <property type="entry name" value="LRR_TYP"/>
    <property type="match status" value="5"/>
</dbReference>
<keyword evidence="10" id="KW-0675">Receptor</keyword>
<comment type="caution">
    <text evidence="13">The sequence shown here is derived from an EMBL/GenBank/DDBJ whole genome shotgun (WGS) entry which is preliminary data.</text>
</comment>
<accession>A0AA88X6Z4</accession>
<dbReference type="FunFam" id="3.80.10.10:FF:000269">
    <property type="entry name" value="Piriformospora indica-insensitive protein 2"/>
    <property type="match status" value="1"/>
</dbReference>
<protein>
    <recommendedName>
        <fullName evidence="15">Piriformospora indica-insensitive protein 2</fullName>
    </recommendedName>
</protein>
<keyword evidence="3" id="KW-1003">Cell membrane</keyword>
<evidence type="ECO:0000256" key="2">
    <source>
        <dbReference type="ARBA" id="ARBA00004479"/>
    </source>
</evidence>
<evidence type="ECO:0000256" key="11">
    <source>
        <dbReference type="ARBA" id="ARBA00023180"/>
    </source>
</evidence>
<gene>
    <name evidence="13" type="ORF">RJ639_028660</name>
</gene>
<feature type="chain" id="PRO_5041653140" description="Piriformospora indica-insensitive protein 2" evidence="12">
    <location>
        <begin position="18"/>
        <end position="458"/>
    </location>
</feature>
<dbReference type="PANTHER" id="PTHR27000:SF775">
    <property type="entry name" value="PLANT INTRACELLULAR RAS-GROUP-RELATED LRR PROTEIN 3"/>
    <property type="match status" value="1"/>
</dbReference>
<dbReference type="InterPro" id="IPR032675">
    <property type="entry name" value="LRR_dom_sf"/>
</dbReference>
<dbReference type="Proteomes" id="UP001188597">
    <property type="component" value="Unassembled WGS sequence"/>
</dbReference>
<evidence type="ECO:0008006" key="15">
    <source>
        <dbReference type="Google" id="ProtNLM"/>
    </source>
</evidence>
<evidence type="ECO:0000313" key="13">
    <source>
        <dbReference type="EMBL" id="KAK3041181.1"/>
    </source>
</evidence>
<dbReference type="GO" id="GO:0006952">
    <property type="term" value="P:defense response"/>
    <property type="evidence" value="ECO:0007669"/>
    <property type="project" value="UniProtKB-ARBA"/>
</dbReference>
<evidence type="ECO:0000313" key="14">
    <source>
        <dbReference type="Proteomes" id="UP001188597"/>
    </source>
</evidence>
<dbReference type="EMBL" id="JAVXUP010000040">
    <property type="protein sequence ID" value="KAK3041181.1"/>
    <property type="molecule type" value="Genomic_DNA"/>
</dbReference>
<evidence type="ECO:0000256" key="6">
    <source>
        <dbReference type="ARBA" id="ARBA00022729"/>
    </source>
</evidence>
<dbReference type="Gene3D" id="3.80.10.10">
    <property type="entry name" value="Ribonuclease Inhibitor"/>
    <property type="match status" value="3"/>
</dbReference>
<evidence type="ECO:0000256" key="7">
    <source>
        <dbReference type="ARBA" id="ARBA00022737"/>
    </source>
</evidence>
<keyword evidence="9" id="KW-0472">Membrane</keyword>
<keyword evidence="6 12" id="KW-0732">Signal</keyword>
<proteinExistence type="predicted"/>
<sequence length="458" mass="49405">MALVSLLLVGFLVMATATSDMVMEQKELVGLFEVLGSLVEDPTWAETHPLPCTDTPWPGVTCELGEDLIFHVTKIHIGPDIVTPPCKVSAKLSPALVKLPYLKTLSLINCFTGSPVSLSPSLFGSLSSLEHLALVSNPPLFGEIPPSLTKVSSLRILCLSQNNLDGKIPKEIDGLVSLEQLDLSYNNLSGSLPEEIGGLKSLTILDLSWNGLQGQVPFSSGQLQFLQKIDLSSNHLQGNVPSNLGALKRLVLLDMSHNSLSGPIPENLAGLNQLEYLMINDNPKNTGIPSFIGELKKLKVLGFSRCGLVGPILPSFSKLKNLTALSLENNSLNGTVPPDLGTLPNLDQLNLSQNQLSGELLLSEAFMNRLGKRLDVTGNSGLCIRYNVSATFEQAPSCVVTSVPPGSNNKSWVEEHPNGDWGNQNMKPAWNHGNTSPNTPRLDQKVVLLSFVVWFLSL</sequence>
<dbReference type="InterPro" id="IPR003591">
    <property type="entry name" value="Leu-rich_rpt_typical-subtyp"/>
</dbReference>
<dbReference type="PANTHER" id="PTHR27000">
    <property type="entry name" value="LEUCINE-RICH REPEAT RECEPTOR-LIKE PROTEIN KINASE FAMILY PROTEIN-RELATED"/>
    <property type="match status" value="1"/>
</dbReference>
<dbReference type="SUPFAM" id="SSF52058">
    <property type="entry name" value="L domain-like"/>
    <property type="match status" value="1"/>
</dbReference>
<evidence type="ECO:0000256" key="10">
    <source>
        <dbReference type="ARBA" id="ARBA00023170"/>
    </source>
</evidence>
<keyword evidence="4" id="KW-0433">Leucine-rich repeat</keyword>
<dbReference type="InterPro" id="IPR001611">
    <property type="entry name" value="Leu-rich_rpt"/>
</dbReference>
<dbReference type="AlphaFoldDB" id="A0AA88X6Z4"/>
<dbReference type="FunFam" id="3.80.10.10:FF:000299">
    <property type="entry name" value="Piriformospora indica-insensitive protein 2"/>
    <property type="match status" value="1"/>
</dbReference>
<dbReference type="GO" id="GO:0005886">
    <property type="term" value="C:plasma membrane"/>
    <property type="evidence" value="ECO:0007669"/>
    <property type="project" value="UniProtKB-SubCell"/>
</dbReference>
<keyword evidence="8" id="KW-1133">Transmembrane helix</keyword>
<organism evidence="13 14">
    <name type="scientific">Escallonia herrerae</name>
    <dbReference type="NCBI Taxonomy" id="1293975"/>
    <lineage>
        <taxon>Eukaryota</taxon>
        <taxon>Viridiplantae</taxon>
        <taxon>Streptophyta</taxon>
        <taxon>Embryophyta</taxon>
        <taxon>Tracheophyta</taxon>
        <taxon>Spermatophyta</taxon>
        <taxon>Magnoliopsida</taxon>
        <taxon>eudicotyledons</taxon>
        <taxon>Gunneridae</taxon>
        <taxon>Pentapetalae</taxon>
        <taxon>asterids</taxon>
        <taxon>campanulids</taxon>
        <taxon>Escalloniales</taxon>
        <taxon>Escalloniaceae</taxon>
        <taxon>Escallonia</taxon>
    </lineage>
</organism>
<keyword evidence="11" id="KW-0325">Glycoprotein</keyword>
<dbReference type="GO" id="GO:0051707">
    <property type="term" value="P:response to other organism"/>
    <property type="evidence" value="ECO:0007669"/>
    <property type="project" value="UniProtKB-ARBA"/>
</dbReference>
<feature type="signal peptide" evidence="12">
    <location>
        <begin position="1"/>
        <end position="17"/>
    </location>
</feature>
<evidence type="ECO:0000256" key="4">
    <source>
        <dbReference type="ARBA" id="ARBA00022614"/>
    </source>
</evidence>
<evidence type="ECO:0000256" key="5">
    <source>
        <dbReference type="ARBA" id="ARBA00022692"/>
    </source>
</evidence>
<comment type="subcellular location">
    <subcellularLocation>
        <location evidence="1">Cell membrane</location>
    </subcellularLocation>
    <subcellularLocation>
        <location evidence="2">Membrane</location>
        <topology evidence="2">Single-pass type I membrane protein</topology>
    </subcellularLocation>
</comment>
<dbReference type="PRINTS" id="PR00019">
    <property type="entry name" value="LEURICHRPT"/>
</dbReference>
<dbReference type="Pfam" id="PF13855">
    <property type="entry name" value="LRR_8"/>
    <property type="match status" value="2"/>
</dbReference>
<keyword evidence="5" id="KW-0812">Transmembrane</keyword>
<keyword evidence="14" id="KW-1185">Reference proteome</keyword>